<dbReference type="InterPro" id="IPR032675">
    <property type="entry name" value="LRR_dom_sf"/>
</dbReference>
<proteinExistence type="predicted"/>
<evidence type="ECO:0000256" key="1">
    <source>
        <dbReference type="ARBA" id="ARBA00022614"/>
    </source>
</evidence>
<name>A0ABR2B683_9ROSI</name>
<keyword evidence="2" id="KW-0677">Repeat</keyword>
<dbReference type="Gene3D" id="3.80.10.10">
    <property type="entry name" value="Ribonuclease Inhibitor"/>
    <property type="match status" value="1"/>
</dbReference>
<dbReference type="PROSITE" id="PS51450">
    <property type="entry name" value="LRR"/>
    <property type="match status" value="1"/>
</dbReference>
<evidence type="ECO:0000256" key="2">
    <source>
        <dbReference type="ARBA" id="ARBA00022737"/>
    </source>
</evidence>
<keyword evidence="5" id="KW-1185">Reference proteome</keyword>
<protein>
    <recommendedName>
        <fullName evidence="3">C-JID domain-containing protein</fullName>
    </recommendedName>
</protein>
<dbReference type="Proteomes" id="UP001472677">
    <property type="component" value="Unassembled WGS sequence"/>
</dbReference>
<comment type="caution">
    <text evidence="4">The sequence shown here is derived from an EMBL/GenBank/DDBJ whole genome shotgun (WGS) entry which is preliminary data.</text>
</comment>
<keyword evidence="1" id="KW-0433">Leucine-rich repeat</keyword>
<accession>A0ABR2B683</accession>
<sequence>MALMLPLSLGSISSRELNLRDCNLLHITSEISCLSSLEDLDLSGNSFVTIPSLLARLSKLQSLILKDCGELKSLPELPTNIESKNVDGCDALELVSNPSKVFANSRKLFEIVIPGSKIPDWFSHKRVGFSIKLPFPLNVRNDSQWMRVAPCCVFLIQDAPGDEIIDCRTLIHKYN</sequence>
<dbReference type="EMBL" id="JBBPBM010000182">
    <property type="protein sequence ID" value="KAK8501742.1"/>
    <property type="molecule type" value="Genomic_DNA"/>
</dbReference>
<dbReference type="Pfam" id="PF20160">
    <property type="entry name" value="C-JID"/>
    <property type="match status" value="1"/>
</dbReference>
<gene>
    <name evidence="4" type="ORF">V6N12_002478</name>
</gene>
<reference evidence="4 5" key="1">
    <citation type="journal article" date="2024" name="G3 (Bethesda)">
        <title>Genome assembly of Hibiscus sabdariffa L. provides insights into metabolisms of medicinal natural products.</title>
        <authorList>
            <person name="Kim T."/>
        </authorList>
    </citation>
    <scope>NUCLEOTIDE SEQUENCE [LARGE SCALE GENOMIC DNA]</scope>
    <source>
        <strain evidence="4">TK-2024</strain>
        <tissue evidence="4">Old leaves</tissue>
    </source>
</reference>
<dbReference type="InterPro" id="IPR001611">
    <property type="entry name" value="Leu-rich_rpt"/>
</dbReference>
<evidence type="ECO:0000313" key="4">
    <source>
        <dbReference type="EMBL" id="KAK8501742.1"/>
    </source>
</evidence>
<organism evidence="4 5">
    <name type="scientific">Hibiscus sabdariffa</name>
    <name type="common">roselle</name>
    <dbReference type="NCBI Taxonomy" id="183260"/>
    <lineage>
        <taxon>Eukaryota</taxon>
        <taxon>Viridiplantae</taxon>
        <taxon>Streptophyta</taxon>
        <taxon>Embryophyta</taxon>
        <taxon>Tracheophyta</taxon>
        <taxon>Spermatophyta</taxon>
        <taxon>Magnoliopsida</taxon>
        <taxon>eudicotyledons</taxon>
        <taxon>Gunneridae</taxon>
        <taxon>Pentapetalae</taxon>
        <taxon>rosids</taxon>
        <taxon>malvids</taxon>
        <taxon>Malvales</taxon>
        <taxon>Malvaceae</taxon>
        <taxon>Malvoideae</taxon>
        <taxon>Hibiscus</taxon>
    </lineage>
</organism>
<dbReference type="SUPFAM" id="SSF52058">
    <property type="entry name" value="L domain-like"/>
    <property type="match status" value="1"/>
</dbReference>
<dbReference type="InterPro" id="IPR045344">
    <property type="entry name" value="C-JID"/>
</dbReference>
<feature type="domain" description="C-JID" evidence="3">
    <location>
        <begin position="113"/>
        <end position="156"/>
    </location>
</feature>
<evidence type="ECO:0000259" key="3">
    <source>
        <dbReference type="Pfam" id="PF20160"/>
    </source>
</evidence>
<evidence type="ECO:0000313" key="5">
    <source>
        <dbReference type="Proteomes" id="UP001472677"/>
    </source>
</evidence>